<gene>
    <name evidence="2" type="ORF">ALMOND_2B024287</name>
</gene>
<accession>A0A5E4FUN1</accession>
<reference evidence="3" key="1">
    <citation type="journal article" date="2020" name="Plant J.">
        <title>Transposons played a major role in the diversification between the closely related almond and peach genomes: results from the almond genome sequence.</title>
        <authorList>
            <person name="Alioto T."/>
            <person name="Alexiou K.G."/>
            <person name="Bardil A."/>
            <person name="Barteri F."/>
            <person name="Castanera R."/>
            <person name="Cruz F."/>
            <person name="Dhingra A."/>
            <person name="Duval H."/>
            <person name="Fernandez I Marti A."/>
            <person name="Frias L."/>
            <person name="Galan B."/>
            <person name="Garcia J.L."/>
            <person name="Howad W."/>
            <person name="Gomez-Garrido J."/>
            <person name="Gut M."/>
            <person name="Julca I."/>
            <person name="Morata J."/>
            <person name="Puigdomenech P."/>
            <person name="Ribeca P."/>
            <person name="Rubio Cabetas M.J."/>
            <person name="Vlasova A."/>
            <person name="Wirthensohn M."/>
            <person name="Garcia-Mas J."/>
            <person name="Gabaldon T."/>
            <person name="Casacuberta J.M."/>
            <person name="Arus P."/>
        </authorList>
    </citation>
    <scope>NUCLEOTIDE SEQUENCE [LARGE SCALE GENOMIC DNA]</scope>
    <source>
        <strain evidence="3">cv. Texas</strain>
    </source>
</reference>
<name>A0A5E4FUN1_PRUDU</name>
<evidence type="ECO:0000259" key="1">
    <source>
        <dbReference type="Pfam" id="PF25019"/>
    </source>
</evidence>
<dbReference type="Pfam" id="PF25019">
    <property type="entry name" value="LRR_R13L1-DRL21"/>
    <property type="match status" value="1"/>
</dbReference>
<dbReference type="Gramene" id="VVA31157">
    <property type="protein sequence ID" value="VVA31157"/>
    <property type="gene ID" value="Prudul26B024287"/>
</dbReference>
<dbReference type="EMBL" id="CABIKO010000207">
    <property type="protein sequence ID" value="VVA31157.1"/>
    <property type="molecule type" value="Genomic_DNA"/>
</dbReference>
<dbReference type="InParanoid" id="A0A5E4FUN1"/>
<dbReference type="AlphaFoldDB" id="A0A5E4FUN1"/>
<dbReference type="InterPro" id="IPR056789">
    <property type="entry name" value="LRR_R13L1-DRL21"/>
</dbReference>
<dbReference type="Gene3D" id="3.80.10.10">
    <property type="entry name" value="Ribonuclease Inhibitor"/>
    <property type="match status" value="1"/>
</dbReference>
<evidence type="ECO:0000313" key="2">
    <source>
        <dbReference type="EMBL" id="VVA31157.1"/>
    </source>
</evidence>
<proteinExistence type="predicted"/>
<evidence type="ECO:0000313" key="3">
    <source>
        <dbReference type="Proteomes" id="UP000327085"/>
    </source>
</evidence>
<dbReference type="InterPro" id="IPR032675">
    <property type="entry name" value="LRR_dom_sf"/>
</dbReference>
<dbReference type="Proteomes" id="UP000327085">
    <property type="component" value="Chromosome 5"/>
</dbReference>
<feature type="domain" description="R13L1/DRL21-like LRR repeat region" evidence="1">
    <location>
        <begin position="207"/>
        <end position="311"/>
    </location>
</feature>
<dbReference type="SUPFAM" id="SSF52047">
    <property type="entry name" value="RNI-like"/>
    <property type="match status" value="1"/>
</dbReference>
<organism evidence="2 3">
    <name type="scientific">Prunus dulcis</name>
    <name type="common">Almond</name>
    <name type="synonym">Amygdalus dulcis</name>
    <dbReference type="NCBI Taxonomy" id="3755"/>
    <lineage>
        <taxon>Eukaryota</taxon>
        <taxon>Viridiplantae</taxon>
        <taxon>Streptophyta</taxon>
        <taxon>Embryophyta</taxon>
        <taxon>Tracheophyta</taxon>
        <taxon>Spermatophyta</taxon>
        <taxon>Magnoliopsida</taxon>
        <taxon>eudicotyledons</taxon>
        <taxon>Gunneridae</taxon>
        <taxon>Pentapetalae</taxon>
        <taxon>rosids</taxon>
        <taxon>fabids</taxon>
        <taxon>Rosales</taxon>
        <taxon>Rosaceae</taxon>
        <taxon>Amygdaloideae</taxon>
        <taxon>Amygdaleae</taxon>
        <taxon>Prunus</taxon>
    </lineage>
</organism>
<sequence length="328" mass="37055">MHDFTLQVQSNVHMNVISTSTSLVVQKRQNSHSLVRISHPTDELSVVGHVNTDSCSLDPSIRYAVIKLAKRAGFFSFDSNGNPTEDFSCSRRACLVKTEEGSSVHELSYRLKQENVQSIINVNEPNLVFRPEWFSEMKYVAVLQLGRWESSAKYPNQVEDSEFLKGLKNMRQLRHMPKGLALLSQLQVLKGFVIGEPRPGGNYCKLADLSGLENLRKLSIHTIHVDINKTSDAAKRELISLAKFKKLRSLSISWSRLYDTPKKPPLMMAPVPVLLEKPPLLKVNLHYFPGSKIPDWLMQWDLNNLRKLYIKGGSLSGNNANGLSKWCA</sequence>
<protein>
    <submittedName>
        <fullName evidence="2">PREDICTED: disease resistance</fullName>
    </submittedName>
</protein>